<protein>
    <recommendedName>
        <fullName evidence="3">Transmembrane protein</fullName>
    </recommendedName>
</protein>
<evidence type="ECO:0000313" key="2">
    <source>
        <dbReference type="EMBL" id="GFA74164.1"/>
    </source>
</evidence>
<keyword evidence="1" id="KW-1133">Transmembrane helix</keyword>
<reference evidence="2" key="1">
    <citation type="journal article" date="2019" name="Sci. Rep.">
        <title>Draft genome of Tanacetum cinerariifolium, the natural source of mosquito coil.</title>
        <authorList>
            <person name="Yamashiro T."/>
            <person name="Shiraishi A."/>
            <person name="Satake H."/>
            <person name="Nakayama K."/>
        </authorList>
    </citation>
    <scope>NUCLEOTIDE SEQUENCE</scope>
</reference>
<accession>A0A699K682</accession>
<evidence type="ECO:0008006" key="3">
    <source>
        <dbReference type="Google" id="ProtNLM"/>
    </source>
</evidence>
<dbReference type="EMBL" id="BKCJ010479180">
    <property type="protein sequence ID" value="GFA74164.1"/>
    <property type="molecule type" value="Genomic_DNA"/>
</dbReference>
<feature type="transmembrane region" description="Helical" evidence="1">
    <location>
        <begin position="35"/>
        <end position="68"/>
    </location>
</feature>
<evidence type="ECO:0000256" key="1">
    <source>
        <dbReference type="SAM" id="Phobius"/>
    </source>
</evidence>
<name>A0A699K682_TANCI</name>
<keyword evidence="1" id="KW-0472">Membrane</keyword>
<dbReference type="AlphaFoldDB" id="A0A699K682"/>
<proteinExistence type="predicted"/>
<comment type="caution">
    <text evidence="2">The sequence shown here is derived from an EMBL/GenBank/DDBJ whole genome shotgun (WGS) entry which is preliminary data.</text>
</comment>
<gene>
    <name evidence="2" type="ORF">Tci_646136</name>
</gene>
<keyword evidence="1" id="KW-0812">Transmembrane</keyword>
<sequence length="82" mass="8760">MKGNEKNNETLIVLTPILSVEDLCCDIPMNICFKVILVVVVVAIVGVVIVVTIIGVIIGVVVMVMIIWNCALLPDPLISGLC</sequence>
<organism evidence="2">
    <name type="scientific">Tanacetum cinerariifolium</name>
    <name type="common">Dalmatian daisy</name>
    <name type="synonym">Chrysanthemum cinerariifolium</name>
    <dbReference type="NCBI Taxonomy" id="118510"/>
    <lineage>
        <taxon>Eukaryota</taxon>
        <taxon>Viridiplantae</taxon>
        <taxon>Streptophyta</taxon>
        <taxon>Embryophyta</taxon>
        <taxon>Tracheophyta</taxon>
        <taxon>Spermatophyta</taxon>
        <taxon>Magnoliopsida</taxon>
        <taxon>eudicotyledons</taxon>
        <taxon>Gunneridae</taxon>
        <taxon>Pentapetalae</taxon>
        <taxon>asterids</taxon>
        <taxon>campanulids</taxon>
        <taxon>Asterales</taxon>
        <taxon>Asteraceae</taxon>
        <taxon>Asteroideae</taxon>
        <taxon>Anthemideae</taxon>
        <taxon>Anthemidinae</taxon>
        <taxon>Tanacetum</taxon>
    </lineage>
</organism>